<keyword evidence="2" id="KW-1185">Reference proteome</keyword>
<dbReference type="Proteomes" id="UP000093186">
    <property type="component" value="Unassembled WGS sequence"/>
</dbReference>
<accession>A0A1B9Y1S5</accession>
<evidence type="ECO:0000313" key="2">
    <source>
        <dbReference type="Proteomes" id="UP000093186"/>
    </source>
</evidence>
<evidence type="ECO:0008006" key="3">
    <source>
        <dbReference type="Google" id="ProtNLM"/>
    </source>
</evidence>
<evidence type="ECO:0000313" key="1">
    <source>
        <dbReference type="EMBL" id="OCK43744.1"/>
    </source>
</evidence>
<gene>
    <name evidence="1" type="ORF">BA195_03315</name>
</gene>
<dbReference type="InterPro" id="IPR047690">
    <property type="entry name" value="IPExxxVDY_fam"/>
</dbReference>
<proteinExistence type="predicted"/>
<protein>
    <recommendedName>
        <fullName evidence="3">IPExxxVDY family protein</fullName>
    </recommendedName>
</protein>
<dbReference type="RefSeq" id="WP_068702412.1">
    <property type="nucleotide sequence ID" value="NZ_JAUOSG010000004.1"/>
</dbReference>
<dbReference type="OrthoDB" id="676614at2"/>
<reference evidence="1 2" key="1">
    <citation type="submission" date="2016-06" db="EMBL/GenBank/DDBJ databases">
        <title>Draft Genome Sequence of Tenacibaculum soleae UCD-KL19.</title>
        <authorList>
            <person name="Eisen J.A."/>
            <person name="Coil D.A."/>
            <person name="Lujan K.M."/>
        </authorList>
    </citation>
    <scope>NUCLEOTIDE SEQUENCE [LARGE SCALE GENOMIC DNA]</scope>
    <source>
        <strain evidence="1 2">UCD-KL19</strain>
    </source>
</reference>
<dbReference type="EMBL" id="MAKX01000001">
    <property type="protein sequence ID" value="OCK43744.1"/>
    <property type="molecule type" value="Genomic_DNA"/>
</dbReference>
<name>A0A1B9Y1S5_9FLAO</name>
<sequence>MATYTLNINEFSTNDYVLIGIHTTLNEYKIAYLLNKYLHTKFCKANYSLDFTNKNNQSFYSVFEYSNTTLDYEWFLINNVYKSTSKTNSTSLFNESASVTRLVPEKKKVDYFLKITGDFDFEQVVKTIEKINKIPEIITSYQVEVESLKSKDFLIF</sequence>
<dbReference type="STRING" id="447689.BA195_03315"/>
<comment type="caution">
    <text evidence="1">The sequence shown here is derived from an EMBL/GenBank/DDBJ whole genome shotgun (WGS) entry which is preliminary data.</text>
</comment>
<organism evidence="1 2">
    <name type="scientific">Tenacibaculum soleae</name>
    <dbReference type="NCBI Taxonomy" id="447689"/>
    <lineage>
        <taxon>Bacteria</taxon>
        <taxon>Pseudomonadati</taxon>
        <taxon>Bacteroidota</taxon>
        <taxon>Flavobacteriia</taxon>
        <taxon>Flavobacteriales</taxon>
        <taxon>Flavobacteriaceae</taxon>
        <taxon>Tenacibaculum</taxon>
    </lineage>
</organism>
<dbReference type="AlphaFoldDB" id="A0A1B9Y1S5"/>
<dbReference type="NCBIfam" id="NF033205">
    <property type="entry name" value="IPExxxVDY"/>
    <property type="match status" value="1"/>
</dbReference>